<dbReference type="Pfam" id="PF13377">
    <property type="entry name" value="Peripla_BP_3"/>
    <property type="match status" value="1"/>
</dbReference>
<dbReference type="InterPro" id="IPR028082">
    <property type="entry name" value="Peripla_BP_I"/>
</dbReference>
<evidence type="ECO:0000313" key="6">
    <source>
        <dbReference type="EMBL" id="PPK98045.1"/>
    </source>
</evidence>
<dbReference type="RefSeq" id="WP_245886394.1">
    <property type="nucleotide sequence ID" value="NZ_PTJD01000002.1"/>
</dbReference>
<keyword evidence="2 6" id="KW-0238">DNA-binding</keyword>
<organism evidence="6 7">
    <name type="scientific">Kineococcus xinjiangensis</name>
    <dbReference type="NCBI Taxonomy" id="512762"/>
    <lineage>
        <taxon>Bacteria</taxon>
        <taxon>Bacillati</taxon>
        <taxon>Actinomycetota</taxon>
        <taxon>Actinomycetes</taxon>
        <taxon>Kineosporiales</taxon>
        <taxon>Kineosporiaceae</taxon>
        <taxon>Kineococcus</taxon>
    </lineage>
</organism>
<dbReference type="PANTHER" id="PTHR30146:SF109">
    <property type="entry name" value="HTH-TYPE TRANSCRIPTIONAL REGULATOR GALS"/>
    <property type="match status" value="1"/>
</dbReference>
<reference evidence="6 7" key="1">
    <citation type="submission" date="2018-02" db="EMBL/GenBank/DDBJ databases">
        <title>Genomic Encyclopedia of Archaeal and Bacterial Type Strains, Phase II (KMG-II): from individual species to whole genera.</title>
        <authorList>
            <person name="Goeker M."/>
        </authorList>
    </citation>
    <scope>NUCLEOTIDE SEQUENCE [LARGE SCALE GENOMIC DNA]</scope>
    <source>
        <strain evidence="6 7">DSM 22857</strain>
    </source>
</reference>
<evidence type="ECO:0000256" key="2">
    <source>
        <dbReference type="ARBA" id="ARBA00023125"/>
    </source>
</evidence>
<name>A0A2S6IUU4_9ACTN</name>
<keyword evidence="1" id="KW-0805">Transcription regulation</keyword>
<feature type="region of interest" description="Disordered" evidence="4">
    <location>
        <begin position="1"/>
        <end position="30"/>
    </location>
</feature>
<dbReference type="SMART" id="SM00354">
    <property type="entry name" value="HTH_LACI"/>
    <property type="match status" value="1"/>
</dbReference>
<dbReference type="CDD" id="cd06267">
    <property type="entry name" value="PBP1_LacI_sugar_binding-like"/>
    <property type="match status" value="1"/>
</dbReference>
<evidence type="ECO:0000256" key="4">
    <source>
        <dbReference type="SAM" id="MobiDB-lite"/>
    </source>
</evidence>
<feature type="domain" description="HTH lacI-type" evidence="5">
    <location>
        <begin position="33"/>
        <end position="87"/>
    </location>
</feature>
<keyword evidence="3" id="KW-0804">Transcription</keyword>
<proteinExistence type="predicted"/>
<dbReference type="InterPro" id="IPR046335">
    <property type="entry name" value="LacI/GalR-like_sensor"/>
</dbReference>
<accession>A0A2S6IUU4</accession>
<sequence>MTTDGNGAGVGGSADAPTPAGPVGARGGRRAAPTLRQVAAAAGVSRATASRVINGGHLVSDQARAAVEAAIAELGFVPHPVARSLATRRTDSVALVVPEPNERLLGDPFFGHIINGLSLSLEAADLQMVLVVVRPGSGQDRAVRYLTTGKVDGAVVTSHHREDSLNRRLVESGLPCAFQGRPLGVDSACYVDTDNVAGARRAAEHLIASGRRRIGTVAGPADMAAGIDRLTGWREALTAAGLPVDAVEHGDFTVAGGTAAVQRLLRRHPDLDAVFLANDLMASGALGVLAASGRRVPEDVAVFGYDDLGLAATTTPPLSTVVNPVERMAARAGAMIADLLAGGEPSSAPVILDAELVLRASA</sequence>
<dbReference type="SUPFAM" id="SSF53822">
    <property type="entry name" value="Periplasmic binding protein-like I"/>
    <property type="match status" value="1"/>
</dbReference>
<dbReference type="Pfam" id="PF00356">
    <property type="entry name" value="LacI"/>
    <property type="match status" value="1"/>
</dbReference>
<dbReference type="InterPro" id="IPR010982">
    <property type="entry name" value="Lambda_DNA-bd_dom_sf"/>
</dbReference>
<dbReference type="InterPro" id="IPR000843">
    <property type="entry name" value="HTH_LacI"/>
</dbReference>
<dbReference type="GO" id="GO:0003700">
    <property type="term" value="F:DNA-binding transcription factor activity"/>
    <property type="evidence" value="ECO:0007669"/>
    <property type="project" value="TreeGrafter"/>
</dbReference>
<dbReference type="SUPFAM" id="SSF47413">
    <property type="entry name" value="lambda repressor-like DNA-binding domains"/>
    <property type="match status" value="1"/>
</dbReference>
<dbReference type="PROSITE" id="PS50932">
    <property type="entry name" value="HTH_LACI_2"/>
    <property type="match status" value="1"/>
</dbReference>
<evidence type="ECO:0000256" key="3">
    <source>
        <dbReference type="ARBA" id="ARBA00023163"/>
    </source>
</evidence>
<protein>
    <submittedName>
        <fullName evidence="6">DNA-binding LacI/PurR family transcriptional regulator</fullName>
    </submittedName>
</protein>
<dbReference type="Gene3D" id="3.40.50.2300">
    <property type="match status" value="2"/>
</dbReference>
<comment type="caution">
    <text evidence="6">The sequence shown here is derived from an EMBL/GenBank/DDBJ whole genome shotgun (WGS) entry which is preliminary data.</text>
</comment>
<keyword evidence="7" id="KW-1185">Reference proteome</keyword>
<evidence type="ECO:0000313" key="7">
    <source>
        <dbReference type="Proteomes" id="UP000239485"/>
    </source>
</evidence>
<dbReference type="GO" id="GO:0000976">
    <property type="term" value="F:transcription cis-regulatory region binding"/>
    <property type="evidence" value="ECO:0007669"/>
    <property type="project" value="TreeGrafter"/>
</dbReference>
<dbReference type="EMBL" id="PTJD01000002">
    <property type="protein sequence ID" value="PPK98045.1"/>
    <property type="molecule type" value="Genomic_DNA"/>
</dbReference>
<dbReference type="Gene3D" id="1.10.260.40">
    <property type="entry name" value="lambda repressor-like DNA-binding domains"/>
    <property type="match status" value="1"/>
</dbReference>
<dbReference type="Proteomes" id="UP000239485">
    <property type="component" value="Unassembled WGS sequence"/>
</dbReference>
<dbReference type="CDD" id="cd01392">
    <property type="entry name" value="HTH_LacI"/>
    <property type="match status" value="1"/>
</dbReference>
<evidence type="ECO:0000259" key="5">
    <source>
        <dbReference type="PROSITE" id="PS50932"/>
    </source>
</evidence>
<gene>
    <name evidence="6" type="ORF">CLV92_102198</name>
</gene>
<feature type="compositionally biased region" description="Gly residues" evidence="4">
    <location>
        <begin position="1"/>
        <end position="12"/>
    </location>
</feature>
<dbReference type="PANTHER" id="PTHR30146">
    <property type="entry name" value="LACI-RELATED TRANSCRIPTIONAL REPRESSOR"/>
    <property type="match status" value="1"/>
</dbReference>
<evidence type="ECO:0000256" key="1">
    <source>
        <dbReference type="ARBA" id="ARBA00023015"/>
    </source>
</evidence>
<dbReference type="AlphaFoldDB" id="A0A2S6IUU4"/>